<sequence>NVSLPRMSGCGKVETPRNKTRSSKAGLRFPVGRIHRFLRKGNYADRLGAAALVYLAAVLEYLSAEILELAGNAAKKNKSCKILPLYLQLAIKNDEELNQLLGGVTIAEGGVLPHIHPPLLSKKMVKRLSQGSQ</sequence>
<dbReference type="InterPro" id="IPR002119">
    <property type="entry name" value="Histone_H2A"/>
</dbReference>
<reference evidence="17" key="2">
    <citation type="submission" date="2025-08" db="UniProtKB">
        <authorList>
            <consortium name="Ensembl"/>
        </authorList>
    </citation>
    <scope>IDENTIFICATION</scope>
</reference>
<evidence type="ECO:0000256" key="1">
    <source>
        <dbReference type="ARBA" id="ARBA00002001"/>
    </source>
</evidence>
<dbReference type="eggNOG" id="KOG1756">
    <property type="taxonomic scope" value="Eukaryota"/>
</dbReference>
<proteinExistence type="inferred from homology"/>
<dbReference type="InterPro" id="IPR007125">
    <property type="entry name" value="H2A/H2B/H3"/>
</dbReference>
<feature type="domain" description="Histone H2A C-terminal" evidence="16">
    <location>
        <begin position="95"/>
        <end position="124"/>
    </location>
</feature>
<evidence type="ECO:0000256" key="11">
    <source>
        <dbReference type="ARBA" id="ARBA00023242"/>
    </source>
</evidence>
<keyword evidence="5 13" id="KW-0158">Chromosome</keyword>
<keyword evidence="18" id="KW-1185">Reference proteome</keyword>
<evidence type="ECO:0000256" key="10">
    <source>
        <dbReference type="ARBA" id="ARBA00023125"/>
    </source>
</evidence>
<evidence type="ECO:0000259" key="15">
    <source>
        <dbReference type="Pfam" id="PF00125"/>
    </source>
</evidence>
<evidence type="ECO:0000256" key="2">
    <source>
        <dbReference type="ARBA" id="ARBA00004123"/>
    </source>
</evidence>
<dbReference type="GO" id="GO:0003677">
    <property type="term" value="F:DNA binding"/>
    <property type="evidence" value="ECO:0007669"/>
    <property type="project" value="UniProtKB-KW"/>
</dbReference>
<keyword evidence="12 13" id="KW-0544">Nucleosome core</keyword>
<evidence type="ECO:0000256" key="12">
    <source>
        <dbReference type="ARBA" id="ARBA00023269"/>
    </source>
</evidence>
<evidence type="ECO:0000256" key="3">
    <source>
        <dbReference type="ARBA" id="ARBA00004286"/>
    </source>
</evidence>
<comment type="function">
    <text evidence="1">Core component of nucleosome. Nucleosomes wrap and compact DNA into chromatin, limiting DNA accessibility to the cellular machineries which require DNA as a template. Histones thereby play a central role in transcription regulation, DNA repair, DNA replication and chromosomal stability. DNA accessibility is regulated via a complex set of post-translational modifications of histones, also called histone code, and nucleosome remodeling.</text>
</comment>
<dbReference type="InParanoid" id="H3A8X0"/>
<dbReference type="CDD" id="cd00074">
    <property type="entry name" value="HFD_H2A"/>
    <property type="match status" value="1"/>
</dbReference>
<evidence type="ECO:0000256" key="7">
    <source>
        <dbReference type="ARBA" id="ARBA00022553"/>
    </source>
</evidence>
<keyword evidence="8" id="KW-0832">Ubl conjugation</keyword>
<reference evidence="18" key="1">
    <citation type="submission" date="2011-08" db="EMBL/GenBank/DDBJ databases">
        <title>The draft genome of Latimeria chalumnae.</title>
        <authorList>
            <person name="Di Palma F."/>
            <person name="Alfoldi J."/>
            <person name="Johnson J."/>
            <person name="Berlin A."/>
            <person name="Gnerre S."/>
            <person name="Jaffe D."/>
            <person name="MacCallum I."/>
            <person name="Young S."/>
            <person name="Walker B.J."/>
            <person name="Lander E."/>
            <person name="Lindblad-Toh K."/>
        </authorList>
    </citation>
    <scope>NUCLEOTIDE SEQUENCE [LARGE SCALE GENOMIC DNA]</scope>
    <source>
        <strain evidence="18">Wild caught</strain>
    </source>
</reference>
<dbReference type="AlphaFoldDB" id="H3A8X0"/>
<reference evidence="17" key="3">
    <citation type="submission" date="2025-09" db="UniProtKB">
        <authorList>
            <consortium name="Ensembl"/>
        </authorList>
    </citation>
    <scope>IDENTIFICATION</scope>
</reference>
<dbReference type="Pfam" id="PF16211">
    <property type="entry name" value="Histone_H2A_C"/>
    <property type="match status" value="1"/>
</dbReference>
<keyword evidence="10 13" id="KW-0238">DNA-binding</keyword>
<evidence type="ECO:0000313" key="18">
    <source>
        <dbReference type="Proteomes" id="UP000008672"/>
    </source>
</evidence>
<keyword evidence="9" id="KW-0007">Acetylation</keyword>
<comment type="similarity">
    <text evidence="4 13">Belongs to the histone H2A family.</text>
</comment>
<dbReference type="Ensembl" id="ENSLACT00000006143.1">
    <property type="protein sequence ID" value="ENSLACP00000006091.1"/>
    <property type="gene ID" value="ENSLACG00000005407.1"/>
</dbReference>
<comment type="subcellular location">
    <subcellularLocation>
        <location evidence="3">Chromosome</location>
    </subcellularLocation>
    <subcellularLocation>
        <location evidence="2 13">Nucleus</location>
    </subcellularLocation>
</comment>
<keyword evidence="11 13" id="KW-0539">Nucleus</keyword>
<dbReference type="GO" id="GO:0030527">
    <property type="term" value="F:structural constituent of chromatin"/>
    <property type="evidence" value="ECO:0007669"/>
    <property type="project" value="InterPro"/>
</dbReference>
<evidence type="ECO:0000256" key="4">
    <source>
        <dbReference type="ARBA" id="ARBA00010691"/>
    </source>
</evidence>
<dbReference type="InterPro" id="IPR032458">
    <property type="entry name" value="Histone_H2A_CS"/>
</dbReference>
<accession>H3A8X0</accession>
<dbReference type="EMBL" id="AFYH01199393">
    <property type="status" value="NOT_ANNOTATED_CDS"/>
    <property type="molecule type" value="Genomic_DNA"/>
</dbReference>
<dbReference type="FunFam" id="1.10.20.10:FF:000103">
    <property type="entry name" value="Histone H2A type 1"/>
    <property type="match status" value="1"/>
</dbReference>
<dbReference type="HOGENOM" id="CLU_062828_3_1_1"/>
<name>H3A8X0_LATCH</name>
<dbReference type="SMART" id="SM00414">
    <property type="entry name" value="H2A"/>
    <property type="match status" value="1"/>
</dbReference>
<dbReference type="PROSITE" id="PS00046">
    <property type="entry name" value="HISTONE_H2A"/>
    <property type="match status" value="1"/>
</dbReference>
<dbReference type="GO" id="GO:0005634">
    <property type="term" value="C:nucleus"/>
    <property type="evidence" value="ECO:0007669"/>
    <property type="project" value="UniProtKB-SubCell"/>
</dbReference>
<dbReference type="Bgee" id="ENSLACG00000005407">
    <property type="expression patterns" value="Expressed in muscle tissue and 5 other cell types or tissues"/>
</dbReference>
<evidence type="ECO:0000313" key="17">
    <source>
        <dbReference type="Ensembl" id="ENSLACP00000006091.1"/>
    </source>
</evidence>
<keyword evidence="6" id="KW-1017">Isopeptide bond</keyword>
<evidence type="ECO:0000256" key="9">
    <source>
        <dbReference type="ARBA" id="ARBA00022990"/>
    </source>
</evidence>
<organism evidence="17 18">
    <name type="scientific">Latimeria chalumnae</name>
    <name type="common">Coelacanth</name>
    <dbReference type="NCBI Taxonomy" id="7897"/>
    <lineage>
        <taxon>Eukaryota</taxon>
        <taxon>Metazoa</taxon>
        <taxon>Chordata</taxon>
        <taxon>Craniata</taxon>
        <taxon>Vertebrata</taxon>
        <taxon>Euteleostomi</taxon>
        <taxon>Coelacanthiformes</taxon>
        <taxon>Coelacanthidae</taxon>
        <taxon>Latimeria</taxon>
    </lineage>
</organism>
<gene>
    <name evidence="17" type="primary">LOC102345261</name>
</gene>
<dbReference type="GeneTree" id="ENSGT00940000153118"/>
<dbReference type="GO" id="GO:0000786">
    <property type="term" value="C:nucleosome"/>
    <property type="evidence" value="ECO:0007669"/>
    <property type="project" value="UniProtKB-KW"/>
</dbReference>
<dbReference type="STRING" id="7897.ENSLACP00000006091"/>
<dbReference type="Proteomes" id="UP000008672">
    <property type="component" value="Unassembled WGS sequence"/>
</dbReference>
<dbReference type="Gene3D" id="1.10.20.10">
    <property type="entry name" value="Histone, subunit A"/>
    <property type="match status" value="1"/>
</dbReference>
<feature type="domain" description="Core Histone H2A/H2B/H3" evidence="15">
    <location>
        <begin position="14"/>
        <end position="92"/>
    </location>
</feature>
<dbReference type="SUPFAM" id="SSF47113">
    <property type="entry name" value="Histone-fold"/>
    <property type="match status" value="1"/>
</dbReference>
<evidence type="ECO:0000256" key="13">
    <source>
        <dbReference type="RuleBase" id="RU003767"/>
    </source>
</evidence>
<dbReference type="InterPro" id="IPR032454">
    <property type="entry name" value="Histone_H2A_C"/>
</dbReference>
<dbReference type="PRINTS" id="PR00620">
    <property type="entry name" value="HISTONEH2A"/>
</dbReference>
<evidence type="ECO:0000256" key="6">
    <source>
        <dbReference type="ARBA" id="ARBA00022499"/>
    </source>
</evidence>
<keyword evidence="7" id="KW-0597">Phosphoprotein</keyword>
<protein>
    <recommendedName>
        <fullName evidence="13">Histone H2A</fullName>
    </recommendedName>
</protein>
<comment type="subunit">
    <text evidence="13">The nucleosome is a histone octamer containing two molecules each of H2A, H2B, H3 and H4 assembled in one H3-H4 heterotetramer and two H2A-H2B heterodimers. The octamer wraps approximately 147 bp of DNA.</text>
</comment>
<feature type="region of interest" description="Disordered" evidence="14">
    <location>
        <begin position="1"/>
        <end position="24"/>
    </location>
</feature>
<evidence type="ECO:0000259" key="16">
    <source>
        <dbReference type="Pfam" id="PF16211"/>
    </source>
</evidence>
<dbReference type="Pfam" id="PF00125">
    <property type="entry name" value="Histone"/>
    <property type="match status" value="1"/>
</dbReference>
<dbReference type="InterPro" id="IPR009072">
    <property type="entry name" value="Histone-fold"/>
</dbReference>
<evidence type="ECO:0000256" key="8">
    <source>
        <dbReference type="ARBA" id="ARBA00022843"/>
    </source>
</evidence>
<dbReference type="PANTHER" id="PTHR23430">
    <property type="entry name" value="HISTONE H2A"/>
    <property type="match status" value="1"/>
</dbReference>
<evidence type="ECO:0000256" key="14">
    <source>
        <dbReference type="SAM" id="MobiDB-lite"/>
    </source>
</evidence>
<dbReference type="GO" id="GO:0046982">
    <property type="term" value="F:protein heterodimerization activity"/>
    <property type="evidence" value="ECO:0007669"/>
    <property type="project" value="InterPro"/>
</dbReference>
<evidence type="ECO:0000256" key="5">
    <source>
        <dbReference type="ARBA" id="ARBA00022454"/>
    </source>
</evidence>